<name>A0A0B7NQ56_9FUNG</name>
<feature type="domain" description="Zinc finger Mcm10/DnaG-type" evidence="3">
    <location>
        <begin position="136"/>
        <end position="181"/>
    </location>
</feature>
<dbReference type="InterPro" id="IPR015408">
    <property type="entry name" value="Znf_Mcm10/DnaG"/>
</dbReference>
<evidence type="ECO:0000256" key="1">
    <source>
        <dbReference type="ARBA" id="ARBA00009679"/>
    </source>
</evidence>
<evidence type="ECO:0000256" key="2">
    <source>
        <dbReference type="SAM" id="MobiDB-lite"/>
    </source>
</evidence>
<dbReference type="GO" id="GO:0003697">
    <property type="term" value="F:single-stranded DNA binding"/>
    <property type="evidence" value="ECO:0007669"/>
    <property type="project" value="InterPro"/>
</dbReference>
<comment type="similarity">
    <text evidence="1">Belongs to the MCM10 family.</text>
</comment>
<gene>
    <name evidence="4" type="primary">PARPA_13858.1 scaffold 47132</name>
</gene>
<dbReference type="PANTHER" id="PTHR13454:SF11">
    <property type="entry name" value="PROTEIN MCM10 HOMOLOG"/>
    <property type="match status" value="1"/>
</dbReference>
<evidence type="ECO:0000313" key="4">
    <source>
        <dbReference type="EMBL" id="CEP19542.1"/>
    </source>
</evidence>
<sequence>MLICIQNKNNRRRLVSEAKCNTGLQNVEYVAIRDVENRTRLFFSISVGVKPSSDWGTIGVIDKCFPQPDFCVTRLTDMRGSYSNLYITGKAYTKNEAAIGMGSIIAIKRPFLLKPTETQHSIGLHVDQLNQFWVIGQSLDLAQCSSFIRKDVRCTEWTDIRSGDYCDKHLERVCNYSKNGRMELAGGDSGFDIRWATQKKQSDGSILYESKREKRVEPISKLFSSKRSSKDKEAYYLKGKGLVAVDGSLMKKTQAPKRTPTAAEKEELT</sequence>
<dbReference type="GO" id="GO:0003688">
    <property type="term" value="F:DNA replication origin binding"/>
    <property type="evidence" value="ECO:0007669"/>
    <property type="project" value="TreeGrafter"/>
</dbReference>
<dbReference type="AlphaFoldDB" id="A0A0B7NQ56"/>
<dbReference type="STRING" id="35722.A0A0B7NQ56"/>
<dbReference type="InterPro" id="IPR040184">
    <property type="entry name" value="Mcm10"/>
</dbReference>
<evidence type="ECO:0000259" key="3">
    <source>
        <dbReference type="Pfam" id="PF09329"/>
    </source>
</evidence>
<dbReference type="GO" id="GO:0006270">
    <property type="term" value="P:DNA replication initiation"/>
    <property type="evidence" value="ECO:0007669"/>
    <property type="project" value="InterPro"/>
</dbReference>
<dbReference type="Proteomes" id="UP000054107">
    <property type="component" value="Unassembled WGS sequence"/>
</dbReference>
<dbReference type="InterPro" id="IPR012340">
    <property type="entry name" value="NA-bd_OB-fold"/>
</dbReference>
<dbReference type="Gene3D" id="2.40.50.140">
    <property type="entry name" value="Nucleic acid-binding proteins"/>
    <property type="match status" value="1"/>
</dbReference>
<dbReference type="PANTHER" id="PTHR13454">
    <property type="entry name" value="PROTEIN MCM10 HOMOLOG"/>
    <property type="match status" value="1"/>
</dbReference>
<dbReference type="Pfam" id="PF09329">
    <property type="entry name" value="zf-primase"/>
    <property type="match status" value="1"/>
</dbReference>
<protein>
    <recommendedName>
        <fullName evidence="3">Zinc finger Mcm10/DnaG-type domain-containing protein</fullName>
    </recommendedName>
</protein>
<keyword evidence="5" id="KW-1185">Reference proteome</keyword>
<proteinExistence type="inferred from homology"/>
<dbReference type="EMBL" id="LN734038">
    <property type="protein sequence ID" value="CEP19542.1"/>
    <property type="molecule type" value="Genomic_DNA"/>
</dbReference>
<evidence type="ECO:0000313" key="5">
    <source>
        <dbReference type="Proteomes" id="UP000054107"/>
    </source>
</evidence>
<reference evidence="4 5" key="1">
    <citation type="submission" date="2014-09" db="EMBL/GenBank/DDBJ databases">
        <authorList>
            <person name="Ellenberger Sabrina"/>
        </authorList>
    </citation>
    <scope>NUCLEOTIDE SEQUENCE [LARGE SCALE GENOMIC DNA]</scope>
    <source>
        <strain evidence="4 5">CBS 412.66</strain>
    </source>
</reference>
<dbReference type="OrthoDB" id="273123at2759"/>
<feature type="region of interest" description="Disordered" evidence="2">
    <location>
        <begin position="249"/>
        <end position="269"/>
    </location>
</feature>
<organism evidence="4 5">
    <name type="scientific">Parasitella parasitica</name>
    <dbReference type="NCBI Taxonomy" id="35722"/>
    <lineage>
        <taxon>Eukaryota</taxon>
        <taxon>Fungi</taxon>
        <taxon>Fungi incertae sedis</taxon>
        <taxon>Mucoromycota</taxon>
        <taxon>Mucoromycotina</taxon>
        <taxon>Mucoromycetes</taxon>
        <taxon>Mucorales</taxon>
        <taxon>Mucorineae</taxon>
        <taxon>Mucoraceae</taxon>
        <taxon>Parasitella</taxon>
    </lineage>
</organism>
<dbReference type="GO" id="GO:0043596">
    <property type="term" value="C:nuclear replication fork"/>
    <property type="evidence" value="ECO:0007669"/>
    <property type="project" value="TreeGrafter"/>
</dbReference>
<accession>A0A0B7NQ56</accession>